<dbReference type="Pfam" id="PF01369">
    <property type="entry name" value="Sec7"/>
    <property type="match status" value="1"/>
</dbReference>
<organism evidence="11">
    <name type="scientific">Spongospora subterranea</name>
    <dbReference type="NCBI Taxonomy" id="70186"/>
    <lineage>
        <taxon>Eukaryota</taxon>
        <taxon>Sar</taxon>
        <taxon>Rhizaria</taxon>
        <taxon>Endomyxa</taxon>
        <taxon>Phytomyxea</taxon>
        <taxon>Plasmodiophorida</taxon>
        <taxon>Plasmodiophoridae</taxon>
        <taxon>Spongospora</taxon>
    </lineage>
</organism>
<dbReference type="PROSITE" id="PS50178">
    <property type="entry name" value="ZF_FYVE"/>
    <property type="match status" value="1"/>
</dbReference>
<dbReference type="InterPro" id="IPR051092">
    <property type="entry name" value="FYVE_RhoGEF_PH"/>
</dbReference>
<dbReference type="Gene3D" id="3.30.40.10">
    <property type="entry name" value="Zinc/RING finger domain, C3HC4 (zinc finger)"/>
    <property type="match status" value="1"/>
</dbReference>
<evidence type="ECO:0000256" key="2">
    <source>
        <dbReference type="ARBA" id="ARBA00022490"/>
    </source>
</evidence>
<dbReference type="InterPro" id="IPR001849">
    <property type="entry name" value="PH_domain"/>
</dbReference>
<dbReference type="SMART" id="SM00064">
    <property type="entry name" value="FYVE"/>
    <property type="match status" value="1"/>
</dbReference>
<evidence type="ECO:0000256" key="1">
    <source>
        <dbReference type="ARBA" id="ARBA00004496"/>
    </source>
</evidence>
<keyword evidence="4" id="KW-0479">Metal-binding</keyword>
<dbReference type="PROSITE" id="PS50003">
    <property type="entry name" value="PH_DOMAIN"/>
    <property type="match status" value="1"/>
</dbReference>
<feature type="domain" description="PH" evidence="8">
    <location>
        <begin position="738"/>
        <end position="835"/>
    </location>
</feature>
<dbReference type="InterPro" id="IPR035999">
    <property type="entry name" value="Sec7_dom_sf"/>
</dbReference>
<keyword evidence="2" id="KW-0963">Cytoplasm</keyword>
<accession>A0A0H5QYS4</accession>
<feature type="domain" description="SEC7" evidence="10">
    <location>
        <begin position="293"/>
        <end position="506"/>
    </location>
</feature>
<dbReference type="GO" id="GO:0008270">
    <property type="term" value="F:zinc ion binding"/>
    <property type="evidence" value="ECO:0007669"/>
    <property type="project" value="UniProtKB-KW"/>
</dbReference>
<evidence type="ECO:0000259" key="10">
    <source>
        <dbReference type="PROSITE" id="PS50190"/>
    </source>
</evidence>
<comment type="subcellular location">
    <subcellularLocation>
        <location evidence="1">Cytoplasm</location>
    </subcellularLocation>
</comment>
<dbReference type="SUPFAM" id="SSF57903">
    <property type="entry name" value="FYVE/PHD zinc finger"/>
    <property type="match status" value="1"/>
</dbReference>
<dbReference type="GO" id="GO:0032012">
    <property type="term" value="P:regulation of ARF protein signal transduction"/>
    <property type="evidence" value="ECO:0007669"/>
    <property type="project" value="InterPro"/>
</dbReference>
<dbReference type="EMBL" id="HACM01006364">
    <property type="protein sequence ID" value="CRZ06806.1"/>
    <property type="molecule type" value="Transcribed_RNA"/>
</dbReference>
<dbReference type="InterPro" id="IPR000904">
    <property type="entry name" value="Sec7_dom"/>
</dbReference>
<feature type="domain" description="FYVE-type" evidence="9">
    <location>
        <begin position="862"/>
        <end position="921"/>
    </location>
</feature>
<dbReference type="Gene3D" id="2.30.29.30">
    <property type="entry name" value="Pleckstrin-homology domain (PH domain)/Phosphotyrosine-binding domain (PTB)"/>
    <property type="match status" value="1"/>
</dbReference>
<proteinExistence type="predicted"/>
<protein>
    <recommendedName>
        <fullName evidence="12">FYVE-type domain-containing protein</fullName>
    </recommendedName>
</protein>
<evidence type="ECO:0000259" key="9">
    <source>
        <dbReference type="PROSITE" id="PS50178"/>
    </source>
</evidence>
<dbReference type="SMART" id="SM00233">
    <property type="entry name" value="PH"/>
    <property type="match status" value="1"/>
</dbReference>
<sequence length="980" mass="110543">MNDESRLIVEKCLMLITAPSAEKSLIALVFAVCKRVEPIGDQDLVTPPNPGVGDILGIQRRVHSMELLLHLMESSKHWLFLNSTGAQLVLRTVINTILNCCVTGIHHRLFFQRVLQLIVFLWRALPNTMIKPLSVIVHEVLFGVLKSANCTSRQKQDILEAISVMFHDHQEIVDVFHNFDIDPSSGIHLFEEMVTVTCKLADGVIPSSDETSDIRAEGSLRRRALENLVSFFYNIVARLGNMSRPPTVPDTPSPVSIKSRSGSFWMQNFTFVRNTRSIMDKALQQGKLGNLMEGISLICEMSTQAESIRRISAFLHEYAHLFDGDDVGRFLISSGKYSSVGFLSSSTRAAIRTAFFDRIDFHGMDLLDAIRDMFKGNLGFYIPYELDVDDDVTIDYDEMKRELKLGVKSLLKATAIAYVRDNSNVFADHYTAFRIAESIVDLNDSVHAIAPEEKLPVPSKLAWLQMLYPLFSSNTDGPNPRSSRSSAVLTFDLWRLESYYDSVTLFKLDSLDHGGNADIWSIQRQSQCSSRNRPIHVSDFAAAEVRAEVSNMCRRAHGQLHNPRYSVSHQMRRSTSWSICSGLFEVSWARFIASISTIVYVAKRRDVIFMCLEAIEHGAIAAIRLGFVSEFQTFIDHLARMSFSYQFECDNVDSINVNYRETLQNDINRGKFLEEKWLKDIKASLTASDYNVDGFCRTVMQVADNAKTAVRVNINCEKLREVCCNWAPDYRLIKRGREFVGQGQLSKLSSGGKLTKYLFILFNDALLYGDYAKCHQVLHLGICHVESVSDLDPRVAERKLSNAFSVRSPRKEFIVVADNANQKTLWLNTIIRALVSYRTAERKNWISRVNLISSTGKLPPTDSTADACLVCFRPFSKVRRRKGQCSMCGLVVCPECITAKLKEIHGGKKVKACDCCVVNVDEYFNADGVVIADHPAAMLNRLNLNDSDKNQILNDIIQMQRQDSSRILDTNSANTSHNTQ</sequence>
<name>A0A0H5QYS4_9EUKA</name>
<dbReference type="InterPro" id="IPR000306">
    <property type="entry name" value="Znf_FYVE"/>
</dbReference>
<dbReference type="GO" id="GO:0005737">
    <property type="term" value="C:cytoplasm"/>
    <property type="evidence" value="ECO:0007669"/>
    <property type="project" value="UniProtKB-SubCell"/>
</dbReference>
<evidence type="ECO:0000256" key="6">
    <source>
        <dbReference type="ARBA" id="ARBA00022833"/>
    </source>
</evidence>
<evidence type="ECO:0000313" key="11">
    <source>
        <dbReference type="EMBL" id="CRZ06806.1"/>
    </source>
</evidence>
<dbReference type="PANTHER" id="PTHR12673">
    <property type="entry name" value="FACIOGENITAL DYSPLASIA PROTEIN"/>
    <property type="match status" value="1"/>
</dbReference>
<keyword evidence="3" id="KW-0344">Guanine-nucleotide releasing factor</keyword>
<dbReference type="SUPFAM" id="SSF50729">
    <property type="entry name" value="PH domain-like"/>
    <property type="match status" value="1"/>
</dbReference>
<evidence type="ECO:0000256" key="4">
    <source>
        <dbReference type="ARBA" id="ARBA00022723"/>
    </source>
</evidence>
<dbReference type="PANTHER" id="PTHR12673:SF159">
    <property type="entry name" value="LD03170P"/>
    <property type="match status" value="1"/>
</dbReference>
<evidence type="ECO:0000256" key="3">
    <source>
        <dbReference type="ARBA" id="ARBA00022658"/>
    </source>
</evidence>
<dbReference type="AlphaFoldDB" id="A0A0H5QYS4"/>
<dbReference type="InterPro" id="IPR017455">
    <property type="entry name" value="Znf_FYVE-rel"/>
</dbReference>
<dbReference type="GO" id="GO:0005085">
    <property type="term" value="F:guanyl-nucleotide exchange factor activity"/>
    <property type="evidence" value="ECO:0007669"/>
    <property type="project" value="UniProtKB-KW"/>
</dbReference>
<evidence type="ECO:0000256" key="5">
    <source>
        <dbReference type="ARBA" id="ARBA00022771"/>
    </source>
</evidence>
<dbReference type="Pfam" id="PF12783">
    <property type="entry name" value="Sec7-like_HUS"/>
    <property type="match status" value="1"/>
</dbReference>
<dbReference type="InterPro" id="IPR013083">
    <property type="entry name" value="Znf_RING/FYVE/PHD"/>
</dbReference>
<keyword evidence="6" id="KW-0862">Zinc</keyword>
<dbReference type="SUPFAM" id="SSF48425">
    <property type="entry name" value="Sec7 domain"/>
    <property type="match status" value="1"/>
</dbReference>
<dbReference type="Pfam" id="PF01363">
    <property type="entry name" value="FYVE"/>
    <property type="match status" value="1"/>
</dbReference>
<dbReference type="PROSITE" id="PS50190">
    <property type="entry name" value="SEC7"/>
    <property type="match status" value="1"/>
</dbReference>
<evidence type="ECO:0000256" key="7">
    <source>
        <dbReference type="PROSITE-ProRule" id="PRU00091"/>
    </source>
</evidence>
<evidence type="ECO:0000259" key="8">
    <source>
        <dbReference type="PROSITE" id="PS50003"/>
    </source>
</evidence>
<dbReference type="InterPro" id="IPR011993">
    <property type="entry name" value="PH-like_dom_sf"/>
</dbReference>
<evidence type="ECO:0008006" key="12">
    <source>
        <dbReference type="Google" id="ProtNLM"/>
    </source>
</evidence>
<dbReference type="InterPro" id="IPR032691">
    <property type="entry name" value="Mon2/Sec7/BIG1-like_HUS"/>
</dbReference>
<keyword evidence="5 7" id="KW-0863">Zinc-finger</keyword>
<reference evidence="11" key="1">
    <citation type="submission" date="2015-04" db="EMBL/GenBank/DDBJ databases">
        <title>The genome sequence of the plant pathogenic Rhizarian Plasmodiophora brassicae reveals insights in its biotrophic life cycle and the origin of chitin synthesis.</title>
        <authorList>
            <person name="Schwelm A."/>
            <person name="Fogelqvist J."/>
            <person name="Knaust A."/>
            <person name="Julke S."/>
            <person name="Lilja T."/>
            <person name="Dhandapani V."/>
            <person name="Bonilla-Rosso G."/>
            <person name="Karlsson M."/>
            <person name="Shevchenko A."/>
            <person name="Choi S.R."/>
            <person name="Kim H.G."/>
            <person name="Park J.Y."/>
            <person name="Lim Y.P."/>
            <person name="Ludwig-Muller J."/>
            <person name="Dixelius C."/>
        </authorList>
    </citation>
    <scope>NUCLEOTIDE SEQUENCE</scope>
    <source>
        <tissue evidence="11">Potato root galls</tissue>
    </source>
</reference>
<dbReference type="InterPro" id="IPR011011">
    <property type="entry name" value="Znf_FYVE_PHD"/>
</dbReference>